<protein>
    <recommendedName>
        <fullName evidence="6">Tetratricopeptide repeat protein</fullName>
    </recommendedName>
</protein>
<comment type="caution">
    <text evidence="4">The sequence shown here is derived from an EMBL/GenBank/DDBJ whole genome shotgun (WGS) entry which is preliminary data.</text>
</comment>
<dbReference type="PANTHER" id="PTHR44943:SF8">
    <property type="entry name" value="TPR REPEAT-CONTAINING PROTEIN MJ0263"/>
    <property type="match status" value="1"/>
</dbReference>
<organism evidence="4 5">
    <name type="scientific">Paramecium sonneborni</name>
    <dbReference type="NCBI Taxonomy" id="65129"/>
    <lineage>
        <taxon>Eukaryota</taxon>
        <taxon>Sar</taxon>
        <taxon>Alveolata</taxon>
        <taxon>Ciliophora</taxon>
        <taxon>Intramacronucleata</taxon>
        <taxon>Oligohymenophorea</taxon>
        <taxon>Peniculida</taxon>
        <taxon>Parameciidae</taxon>
        <taxon>Paramecium</taxon>
    </lineage>
</organism>
<evidence type="ECO:0000313" key="5">
    <source>
        <dbReference type="Proteomes" id="UP000692954"/>
    </source>
</evidence>
<accession>A0A8S1PTQ2</accession>
<keyword evidence="1" id="KW-0677">Repeat</keyword>
<reference evidence="4" key="1">
    <citation type="submission" date="2021-01" db="EMBL/GenBank/DDBJ databases">
        <authorList>
            <consortium name="Genoscope - CEA"/>
            <person name="William W."/>
        </authorList>
    </citation>
    <scope>NUCLEOTIDE SEQUENCE</scope>
</reference>
<evidence type="ECO:0008006" key="6">
    <source>
        <dbReference type="Google" id="ProtNLM"/>
    </source>
</evidence>
<name>A0A8S1PTQ2_9CILI</name>
<keyword evidence="2 3" id="KW-0802">TPR repeat</keyword>
<dbReference type="SMART" id="SM00028">
    <property type="entry name" value="TPR"/>
    <property type="match status" value="3"/>
</dbReference>
<keyword evidence="5" id="KW-1185">Reference proteome</keyword>
<dbReference type="Pfam" id="PF13414">
    <property type="entry name" value="TPR_11"/>
    <property type="match status" value="1"/>
</dbReference>
<dbReference type="PANTHER" id="PTHR44943">
    <property type="entry name" value="CELLULOSE SYNTHASE OPERON PROTEIN C"/>
    <property type="match status" value="1"/>
</dbReference>
<dbReference type="Proteomes" id="UP000692954">
    <property type="component" value="Unassembled WGS sequence"/>
</dbReference>
<evidence type="ECO:0000313" key="4">
    <source>
        <dbReference type="EMBL" id="CAD8106013.1"/>
    </source>
</evidence>
<evidence type="ECO:0000256" key="3">
    <source>
        <dbReference type="PROSITE-ProRule" id="PRU00339"/>
    </source>
</evidence>
<dbReference type="AlphaFoldDB" id="A0A8S1PTQ2"/>
<dbReference type="InterPro" id="IPR019734">
    <property type="entry name" value="TPR_rpt"/>
</dbReference>
<sequence>MINAFDKDQQQQSKDLDLKLDFDIKLQKGIELLNKQEWQQAQEHLSESIKQLEKQQSFATFFQCISLYQMNQCQKAYNQREQAKKINNNIYKDLLDYSELELKRNPQNKFILIAKSYALNDQNQYWQAIKQCDQILNEEPQNLHALYRKGFSLDNLQKCKEAINCFDRAIQIDPNYAIAYYNKGLYIIQF</sequence>
<evidence type="ECO:0000256" key="2">
    <source>
        <dbReference type="ARBA" id="ARBA00022803"/>
    </source>
</evidence>
<dbReference type="EMBL" id="CAJJDN010000085">
    <property type="protein sequence ID" value="CAD8106013.1"/>
    <property type="molecule type" value="Genomic_DNA"/>
</dbReference>
<evidence type="ECO:0000256" key="1">
    <source>
        <dbReference type="ARBA" id="ARBA00022737"/>
    </source>
</evidence>
<feature type="repeat" description="TPR" evidence="3">
    <location>
        <begin position="143"/>
        <end position="176"/>
    </location>
</feature>
<proteinExistence type="predicted"/>
<dbReference type="PROSITE" id="PS50005">
    <property type="entry name" value="TPR"/>
    <property type="match status" value="1"/>
</dbReference>
<dbReference type="InterPro" id="IPR051685">
    <property type="entry name" value="Ycf3/AcsC/BcsC/TPR_MFPF"/>
</dbReference>
<dbReference type="OrthoDB" id="10263032at2759"/>
<gene>
    <name evidence="4" type="ORF">PSON_ATCC_30995.1.T0850231</name>
</gene>